<feature type="region of interest" description="Disordered" evidence="6">
    <location>
        <begin position="165"/>
        <end position="615"/>
    </location>
</feature>
<keyword evidence="4" id="KW-0967">Endosome</keyword>
<feature type="compositionally biased region" description="Basic and acidic residues" evidence="6">
    <location>
        <begin position="842"/>
        <end position="856"/>
    </location>
</feature>
<evidence type="ECO:0000256" key="2">
    <source>
        <dbReference type="ARBA" id="ARBA00022448"/>
    </source>
</evidence>
<dbReference type="EMBL" id="JAHRIP010066145">
    <property type="protein sequence ID" value="MEQ2306285.1"/>
    <property type="molecule type" value="Genomic_DNA"/>
</dbReference>
<dbReference type="SMART" id="SM00239">
    <property type="entry name" value="C2"/>
    <property type="match status" value="1"/>
</dbReference>
<evidence type="ECO:0000256" key="1">
    <source>
        <dbReference type="ARBA" id="ARBA00004172"/>
    </source>
</evidence>
<evidence type="ECO:0000256" key="5">
    <source>
        <dbReference type="ARBA" id="ARBA00022927"/>
    </source>
</evidence>
<keyword evidence="2" id="KW-0813">Transport</keyword>
<evidence type="ECO:0000256" key="3">
    <source>
        <dbReference type="ARBA" id="ARBA00022553"/>
    </source>
</evidence>
<keyword evidence="5" id="KW-0653">Protein transport</keyword>
<sequence>MSLSDQQWCPTSVQVTVLQARGLRIKGKSGTNDAYAVMQVGKEKYQTSVVEKSVAPVWKEEASFDLPPLLLQGGGGKERGSLHVQVLHRALVGPDKLLGQAVINLLQLSEDKTRNKTEWFKLLDKTGKADKDRGEVLLDIQFMRNNMTASMFDLSAAGKSRSRLGKLKDKVRGKKKELDSSSGVVPSLTQVLTDSEEEDASGGGEGGASKDGKSKQHKRMSLFSPKSNLQRNMSQSMSVLPAKNSSLSGSQSSGLNVDSSEGKKKFKFKIHKHSSSSDSKDSSSGQQKQEPSSLCINGSHVYCEEPQPQTSRAGSSFSLSSSGCGSMEDVPDNSSPSVNSLKAVKEHSSWMEEEEEEEDENIEDLRKEEEEKAKLELERLAEEKLRRDEEEKVRKQEEEHQRLEERRRLEEQERRKLEEEKRCREEEERIKKAEEERAQERRQEEERKLAVEKTRLKEEEEKVRREQERAEEQRKKEQAEKRQREEAEKRQREEEMRIEEEKKASREKEHARREEEKRIEAEEKFRKAEEERIKMEEERKRKEHEEKLAKRKELEEKEMRKEQEQMQKEEEERRKVEEDRARRENEEKIQKEKIRREEEEKKKTEEEERKRKQEELERLAKEKLKQEERRKVEEERARREEEDKIQKEKIREEEERKKKEERKIRQDELERLAREKLRQEEEERRKVEEEQARREEDRIQEAKIREEEKAKKKMEEEMREEKRKEKEERIKNEEQKTFKKEEEKGKREEKERIEEKWRAEELEKQRIEEEKVGMQEEERIKREENAEKERREEEERKQERLTKEKKENKIKEEQKSVGTKLRLRVPAECTSTNPFDESFSPEETHTSSKATTDDQRNPSAVSSEERGAVFTNDRDPINAQRDKRVAPKPPGRNQPEVQKEEETSVQHLLQINKQSKDKNVKTVSVAPQRSLTIAPLNRSSKDLKNNKSAMENDSTKDATTKHNKRPAPAIPCTAEDELHRDVLEIKEDRASYSLNPFEDDDENENDLTVHNDATNSDKTDPVSWPAVKSQTADKDATKIKSSKMARAPLPPAQNDTPSSFMISQNHEESKVSDDIRVAAPNKACNPQEVKSQVQFQENPNKESKQVVTVAGVKEGGPPAGSRRLQPVKPLNPLEQQSDSVKVGNDNKATGLDCNGVQHKTNADTGRAGPYSQLTREELIALLLKQEHQLSERDKKISELERYIDNLLVRVIEEKPSILMSMSSLKKVA</sequence>
<feature type="region of interest" description="Disordered" evidence="6">
    <location>
        <begin position="991"/>
        <end position="1057"/>
    </location>
</feature>
<dbReference type="InterPro" id="IPR019018">
    <property type="entry name" value="Rab-bd_FIP-RBD"/>
</dbReference>
<evidence type="ECO:0000256" key="4">
    <source>
        <dbReference type="ARBA" id="ARBA00022753"/>
    </source>
</evidence>
<feature type="compositionally biased region" description="Basic residues" evidence="6">
    <location>
        <begin position="264"/>
        <end position="274"/>
    </location>
</feature>
<dbReference type="Proteomes" id="UP001469553">
    <property type="component" value="Unassembled WGS sequence"/>
</dbReference>
<comment type="caution">
    <text evidence="9">The sequence shown here is derived from an EMBL/GenBank/DDBJ whole genome shotgun (WGS) entry which is preliminary data.</text>
</comment>
<dbReference type="SUPFAM" id="SSF49562">
    <property type="entry name" value="C2 domain (Calcium/lipid-binding domain, CaLB)"/>
    <property type="match status" value="1"/>
</dbReference>
<dbReference type="PROSITE" id="PS51511">
    <property type="entry name" value="FIP_RBD"/>
    <property type="match status" value="1"/>
</dbReference>
<gene>
    <name evidence="9" type="ORF">AMECASPLE_006476</name>
</gene>
<feature type="compositionally biased region" description="Basic and acidic residues" evidence="6">
    <location>
        <begin position="863"/>
        <end position="885"/>
    </location>
</feature>
<organism evidence="9 10">
    <name type="scientific">Ameca splendens</name>
    <dbReference type="NCBI Taxonomy" id="208324"/>
    <lineage>
        <taxon>Eukaryota</taxon>
        <taxon>Metazoa</taxon>
        <taxon>Chordata</taxon>
        <taxon>Craniata</taxon>
        <taxon>Vertebrata</taxon>
        <taxon>Euteleostomi</taxon>
        <taxon>Actinopterygii</taxon>
        <taxon>Neopterygii</taxon>
        <taxon>Teleostei</taxon>
        <taxon>Neoteleostei</taxon>
        <taxon>Acanthomorphata</taxon>
        <taxon>Ovalentaria</taxon>
        <taxon>Atherinomorphae</taxon>
        <taxon>Cyprinodontiformes</taxon>
        <taxon>Goodeidae</taxon>
        <taxon>Ameca</taxon>
    </lineage>
</organism>
<dbReference type="PROSITE" id="PS50004">
    <property type="entry name" value="C2"/>
    <property type="match status" value="1"/>
</dbReference>
<feature type="region of interest" description="Disordered" evidence="6">
    <location>
        <begin position="678"/>
        <end position="905"/>
    </location>
</feature>
<comment type="subcellular location">
    <subcellularLocation>
        <location evidence="1">Recycling endosome</location>
    </subcellularLocation>
</comment>
<evidence type="ECO:0000256" key="6">
    <source>
        <dbReference type="SAM" id="MobiDB-lite"/>
    </source>
</evidence>
<feature type="compositionally biased region" description="Basic and acidic residues" evidence="6">
    <location>
        <begin position="678"/>
        <end position="815"/>
    </location>
</feature>
<accession>A0ABV0ZK29</accession>
<feature type="region of interest" description="Disordered" evidence="6">
    <location>
        <begin position="1148"/>
        <end position="1168"/>
    </location>
</feature>
<name>A0ABV0ZK29_9TELE</name>
<dbReference type="SUPFAM" id="SSF144270">
    <property type="entry name" value="Eferin C-derminal domain-like"/>
    <property type="match status" value="1"/>
</dbReference>
<feature type="compositionally biased region" description="Acidic residues" evidence="6">
    <location>
        <begin position="351"/>
        <end position="362"/>
    </location>
</feature>
<dbReference type="InterPro" id="IPR035892">
    <property type="entry name" value="C2_domain_sf"/>
</dbReference>
<feature type="compositionally biased region" description="Low complexity" evidence="6">
    <location>
        <begin position="245"/>
        <end position="255"/>
    </location>
</feature>
<protein>
    <recommendedName>
        <fullName evidence="11">Rab11 family-interacting protein 1-like</fullName>
    </recommendedName>
</protein>
<dbReference type="InterPro" id="IPR000008">
    <property type="entry name" value="C2_dom"/>
</dbReference>
<feature type="domain" description="C2" evidence="7">
    <location>
        <begin position="1"/>
        <end position="120"/>
    </location>
</feature>
<feature type="compositionally biased region" description="Polar residues" evidence="6">
    <location>
        <begin position="224"/>
        <end position="238"/>
    </location>
</feature>
<feature type="compositionally biased region" description="Polar residues" evidence="6">
    <location>
        <begin position="180"/>
        <end position="193"/>
    </location>
</feature>
<feature type="region of interest" description="Disordered" evidence="6">
    <location>
        <begin position="931"/>
        <end position="978"/>
    </location>
</feature>
<dbReference type="Pfam" id="PF09457">
    <property type="entry name" value="RBD-FIP"/>
    <property type="match status" value="1"/>
</dbReference>
<dbReference type="Pfam" id="PF00168">
    <property type="entry name" value="C2"/>
    <property type="match status" value="1"/>
</dbReference>
<feature type="compositionally biased region" description="Basic and acidic residues" evidence="6">
    <location>
        <begin position="363"/>
        <end position="615"/>
    </location>
</feature>
<dbReference type="PANTHER" id="PTHR15746">
    <property type="entry name" value="RAB11-RELATED"/>
    <property type="match status" value="1"/>
</dbReference>
<dbReference type="InterPro" id="IPR037245">
    <property type="entry name" value="FIP-RBD_C_sf"/>
</dbReference>
<evidence type="ECO:0000313" key="9">
    <source>
        <dbReference type="EMBL" id="MEQ2306285.1"/>
    </source>
</evidence>
<evidence type="ECO:0000259" key="7">
    <source>
        <dbReference type="PROSITE" id="PS50004"/>
    </source>
</evidence>
<dbReference type="InterPro" id="IPR037789">
    <property type="entry name" value="FIP_classI"/>
</dbReference>
<dbReference type="Gene3D" id="1.20.5.2440">
    <property type="match status" value="1"/>
</dbReference>
<dbReference type="Gene3D" id="2.60.40.150">
    <property type="entry name" value="C2 domain"/>
    <property type="match status" value="1"/>
</dbReference>
<dbReference type="PANTHER" id="PTHR15746:SF25">
    <property type="entry name" value="CALPONIN HOMOLOGY DOMAIN-CONTAINING PROTEIN DDB_G0272472 ISOFORM X1"/>
    <property type="match status" value="1"/>
</dbReference>
<evidence type="ECO:0000313" key="10">
    <source>
        <dbReference type="Proteomes" id="UP001469553"/>
    </source>
</evidence>
<proteinExistence type="predicted"/>
<feature type="domain" description="FIP-RBD" evidence="8">
    <location>
        <begin position="1159"/>
        <end position="1221"/>
    </location>
</feature>
<keyword evidence="10" id="KW-1185">Reference proteome</keyword>
<keyword evidence="3" id="KW-0597">Phosphoprotein</keyword>
<reference evidence="9 10" key="1">
    <citation type="submission" date="2021-06" db="EMBL/GenBank/DDBJ databases">
        <authorList>
            <person name="Palmer J.M."/>
        </authorList>
    </citation>
    <scope>NUCLEOTIDE SEQUENCE [LARGE SCALE GENOMIC DNA]</scope>
    <source>
        <strain evidence="9 10">AS_MEX2019</strain>
        <tissue evidence="9">Muscle</tissue>
    </source>
</reference>
<evidence type="ECO:0008006" key="11">
    <source>
        <dbReference type="Google" id="ProtNLM"/>
    </source>
</evidence>
<feature type="compositionally biased region" description="Low complexity" evidence="6">
    <location>
        <begin position="311"/>
        <end position="326"/>
    </location>
</feature>
<feature type="compositionally biased region" description="Basic residues" evidence="6">
    <location>
        <begin position="165"/>
        <end position="175"/>
    </location>
</feature>
<evidence type="ECO:0000259" key="8">
    <source>
        <dbReference type="PROSITE" id="PS51511"/>
    </source>
</evidence>